<organism evidence="2 3">
    <name type="scientific">Dictyocaulus viviparus</name>
    <name type="common">Bovine lungworm</name>
    <dbReference type="NCBI Taxonomy" id="29172"/>
    <lineage>
        <taxon>Eukaryota</taxon>
        <taxon>Metazoa</taxon>
        <taxon>Ecdysozoa</taxon>
        <taxon>Nematoda</taxon>
        <taxon>Chromadorea</taxon>
        <taxon>Rhabditida</taxon>
        <taxon>Rhabditina</taxon>
        <taxon>Rhabditomorpha</taxon>
        <taxon>Strongyloidea</taxon>
        <taxon>Metastrongylidae</taxon>
        <taxon>Dictyocaulus</taxon>
    </lineage>
</organism>
<reference evidence="2 3" key="1">
    <citation type="submission" date="2013-11" db="EMBL/GenBank/DDBJ databases">
        <title>Draft genome of the bovine lungworm Dictyocaulus viviparus.</title>
        <authorList>
            <person name="Mitreva M."/>
        </authorList>
    </citation>
    <scope>NUCLEOTIDE SEQUENCE [LARGE SCALE GENOMIC DNA]</scope>
    <source>
        <strain evidence="2 3">HannoverDv2000</strain>
    </source>
</reference>
<dbReference type="EMBL" id="KN717179">
    <property type="protein sequence ID" value="KJH40473.1"/>
    <property type="molecule type" value="Genomic_DNA"/>
</dbReference>
<feature type="transmembrane region" description="Helical" evidence="1">
    <location>
        <begin position="83"/>
        <end position="105"/>
    </location>
</feature>
<gene>
    <name evidence="2" type="ORF">DICVIV_13568</name>
</gene>
<dbReference type="Proteomes" id="UP000053766">
    <property type="component" value="Unassembled WGS sequence"/>
</dbReference>
<dbReference type="OrthoDB" id="5877285at2759"/>
<keyword evidence="1" id="KW-0812">Transmembrane</keyword>
<keyword evidence="3" id="KW-1185">Reference proteome</keyword>
<name>A0A0D8X7G3_DICVI</name>
<reference evidence="3" key="2">
    <citation type="journal article" date="2016" name="Sci. Rep.">
        <title>Dictyocaulus viviparus genome, variome and transcriptome elucidate lungworm biology and support future intervention.</title>
        <authorList>
            <person name="McNulty S.N."/>
            <person name="Strube C."/>
            <person name="Rosa B.A."/>
            <person name="Martin J.C."/>
            <person name="Tyagi R."/>
            <person name="Choi Y.J."/>
            <person name="Wang Q."/>
            <person name="Hallsworth Pepin K."/>
            <person name="Zhang X."/>
            <person name="Ozersky P."/>
            <person name="Wilson R.K."/>
            <person name="Sternberg P.W."/>
            <person name="Gasser R.B."/>
            <person name="Mitreva M."/>
        </authorList>
    </citation>
    <scope>NUCLEOTIDE SEQUENCE [LARGE SCALE GENOMIC DNA]</scope>
    <source>
        <strain evidence="3">HannoverDv2000</strain>
    </source>
</reference>
<evidence type="ECO:0000313" key="3">
    <source>
        <dbReference type="Proteomes" id="UP000053766"/>
    </source>
</evidence>
<dbReference type="AlphaFoldDB" id="A0A0D8X7G3"/>
<keyword evidence="1" id="KW-0472">Membrane</keyword>
<proteinExistence type="predicted"/>
<evidence type="ECO:0000313" key="2">
    <source>
        <dbReference type="EMBL" id="KJH40473.1"/>
    </source>
</evidence>
<sequence length="131" mass="15609">MKRLTRVLRLKTDEAERLGVLCNEFDEIENDYKQQVSTFIKERNQLKGQLNSLFANADRYQRAELREKDFDTSLIRSVGNLNVGFLTLLLVLNYFSLTALMFNYVSYLDLFKRKTFFLLYHKYKSPHIHSE</sequence>
<protein>
    <submittedName>
        <fullName evidence="2">Uncharacterized protein</fullName>
    </submittedName>
</protein>
<keyword evidence="1" id="KW-1133">Transmembrane helix</keyword>
<accession>A0A0D8X7G3</accession>
<evidence type="ECO:0000256" key="1">
    <source>
        <dbReference type="SAM" id="Phobius"/>
    </source>
</evidence>